<proteinExistence type="predicted"/>
<keyword evidence="2" id="KW-0732">Signal</keyword>
<gene>
    <name evidence="4" type="ORF">TCM_035685</name>
</gene>
<accession>A0A061FIS5</accession>
<organism evidence="4 5">
    <name type="scientific">Theobroma cacao</name>
    <name type="common">Cacao</name>
    <name type="synonym">Cocoa</name>
    <dbReference type="NCBI Taxonomy" id="3641"/>
    <lineage>
        <taxon>Eukaryota</taxon>
        <taxon>Viridiplantae</taxon>
        <taxon>Streptophyta</taxon>
        <taxon>Embryophyta</taxon>
        <taxon>Tracheophyta</taxon>
        <taxon>Spermatophyta</taxon>
        <taxon>Magnoliopsida</taxon>
        <taxon>eudicotyledons</taxon>
        <taxon>Gunneridae</taxon>
        <taxon>Pentapetalae</taxon>
        <taxon>rosids</taxon>
        <taxon>malvids</taxon>
        <taxon>Malvales</taxon>
        <taxon>Malvaceae</taxon>
        <taxon>Byttnerioideae</taxon>
        <taxon>Theobroma</taxon>
    </lineage>
</organism>
<feature type="compositionally biased region" description="Polar residues" evidence="1">
    <location>
        <begin position="103"/>
        <end position="120"/>
    </location>
</feature>
<dbReference type="Gramene" id="EOY16803">
    <property type="protein sequence ID" value="EOY16803"/>
    <property type="gene ID" value="TCM_035685"/>
</dbReference>
<dbReference type="InParanoid" id="A0A061FIS5"/>
<dbReference type="Proteomes" id="UP000026915">
    <property type="component" value="Chromosome 8"/>
</dbReference>
<evidence type="ECO:0000259" key="3">
    <source>
        <dbReference type="Pfam" id="PF20167"/>
    </source>
</evidence>
<reference evidence="4 5" key="1">
    <citation type="journal article" date="2013" name="Genome Biol.">
        <title>The genome sequence of the most widely cultivated cacao type and its use to identify candidate genes regulating pod color.</title>
        <authorList>
            <person name="Motamayor J.C."/>
            <person name="Mockaitis K."/>
            <person name="Schmutz J."/>
            <person name="Haiminen N."/>
            <person name="Iii D.L."/>
            <person name="Cornejo O."/>
            <person name="Findley S.D."/>
            <person name="Zheng P."/>
            <person name="Utro F."/>
            <person name="Royaert S."/>
            <person name="Saski C."/>
            <person name="Jenkins J."/>
            <person name="Podicheti R."/>
            <person name="Zhao M."/>
            <person name="Scheffler B.E."/>
            <person name="Stack J.C."/>
            <person name="Feltus F.A."/>
            <person name="Mustiga G.M."/>
            <person name="Amores F."/>
            <person name="Phillips W."/>
            <person name="Marelli J.P."/>
            <person name="May G.D."/>
            <person name="Shapiro H."/>
            <person name="Ma J."/>
            <person name="Bustamante C.D."/>
            <person name="Schnell R.J."/>
            <person name="Main D."/>
            <person name="Gilbert D."/>
            <person name="Parida L."/>
            <person name="Kuhn D.N."/>
        </authorList>
    </citation>
    <scope>NUCLEOTIDE SEQUENCE [LARGE SCALE GENOMIC DNA]</scope>
    <source>
        <strain evidence="5">cv. Matina 1-6</strain>
    </source>
</reference>
<feature type="region of interest" description="Disordered" evidence="1">
    <location>
        <begin position="103"/>
        <end position="133"/>
    </location>
</feature>
<feature type="domain" description="Putative plant transposon protein" evidence="3">
    <location>
        <begin position="2"/>
        <end position="78"/>
    </location>
</feature>
<evidence type="ECO:0000313" key="4">
    <source>
        <dbReference type="EMBL" id="EOY16803.1"/>
    </source>
</evidence>
<name>A0A061FIS5_THECC</name>
<dbReference type="Pfam" id="PF20167">
    <property type="entry name" value="Transposase_32"/>
    <property type="match status" value="1"/>
</dbReference>
<protein>
    <recommendedName>
        <fullName evidence="3">Putative plant transposon protein domain-containing protein</fullName>
    </recommendedName>
</protein>
<dbReference type="AlphaFoldDB" id="A0A061FIS5"/>
<dbReference type="EMBL" id="CM001886">
    <property type="protein sequence ID" value="EOY16803.1"/>
    <property type="molecule type" value="Genomic_DNA"/>
</dbReference>
<feature type="chain" id="PRO_5001602629" description="Putative plant transposon protein domain-containing protein" evidence="2">
    <location>
        <begin position="20"/>
        <end position="133"/>
    </location>
</feature>
<dbReference type="OMA" id="CGRADIQ"/>
<dbReference type="HOGENOM" id="CLU_144454_1_0_1"/>
<evidence type="ECO:0000256" key="1">
    <source>
        <dbReference type="SAM" id="MobiDB-lite"/>
    </source>
</evidence>
<evidence type="ECO:0000256" key="2">
    <source>
        <dbReference type="SAM" id="SignalP"/>
    </source>
</evidence>
<evidence type="ECO:0000313" key="5">
    <source>
        <dbReference type="Proteomes" id="UP000026915"/>
    </source>
</evidence>
<keyword evidence="5" id="KW-1185">Reference proteome</keyword>
<feature type="signal peptide" evidence="2">
    <location>
        <begin position="1"/>
        <end position="19"/>
    </location>
</feature>
<sequence length="133" mass="14928">MKQMSKVWWYFMASKMLLCLHVSNVTRNRAVFINAIVTKKSINIGQAINHTMMHTAITKRNGLCFPSLIPALCGRADIQWNPSEELLHPNVHIDVGLIYQYSQPSTNGSSSSAPRPQTLQPKAKALISPQRIE</sequence>
<dbReference type="InterPro" id="IPR046796">
    <property type="entry name" value="Transposase_32_dom"/>
</dbReference>